<dbReference type="PANTHER" id="PTHR35604">
    <property type="entry name" value="TRANSPOSASE INSH FOR INSERTION SEQUENCE ELEMENT IS5A-RELATED"/>
    <property type="match status" value="1"/>
</dbReference>
<organism evidence="3 4">
    <name type="scientific">Selenomonas ruminantium</name>
    <dbReference type="NCBI Taxonomy" id="971"/>
    <lineage>
        <taxon>Bacteria</taxon>
        <taxon>Bacillati</taxon>
        <taxon>Bacillota</taxon>
        <taxon>Negativicutes</taxon>
        <taxon>Selenomonadales</taxon>
        <taxon>Selenomonadaceae</taxon>
        <taxon>Selenomonas</taxon>
    </lineage>
</organism>
<feature type="domain" description="Transposase IS4-like" evidence="2">
    <location>
        <begin position="35"/>
        <end position="89"/>
    </location>
</feature>
<evidence type="ECO:0000313" key="4">
    <source>
        <dbReference type="Proteomes" id="UP000761380"/>
    </source>
</evidence>
<name>A0A927WT65_SELRU</name>
<dbReference type="AlphaFoldDB" id="A0A927WT65"/>
<dbReference type="Proteomes" id="UP000761380">
    <property type="component" value="Unassembled WGS sequence"/>
</dbReference>
<evidence type="ECO:0000256" key="1">
    <source>
        <dbReference type="SAM" id="MobiDB-lite"/>
    </source>
</evidence>
<dbReference type="Pfam" id="PF01609">
    <property type="entry name" value="DDE_Tnp_1"/>
    <property type="match status" value="1"/>
</dbReference>
<feature type="compositionally biased region" description="Basic and acidic residues" evidence="1">
    <location>
        <begin position="26"/>
        <end position="40"/>
    </location>
</feature>
<dbReference type="PANTHER" id="PTHR35604:SF2">
    <property type="entry name" value="TRANSPOSASE INSH FOR INSERTION SEQUENCE ELEMENT IS5A-RELATED"/>
    <property type="match status" value="1"/>
</dbReference>
<accession>A0A927WT65</accession>
<dbReference type="EMBL" id="SVBY01000086">
    <property type="protein sequence ID" value="MBE6093462.1"/>
    <property type="molecule type" value="Genomic_DNA"/>
</dbReference>
<proteinExistence type="predicted"/>
<evidence type="ECO:0000259" key="2">
    <source>
        <dbReference type="Pfam" id="PF01609"/>
    </source>
</evidence>
<dbReference type="InterPro" id="IPR002559">
    <property type="entry name" value="Transposase_11"/>
</dbReference>
<reference evidence="3" key="1">
    <citation type="submission" date="2019-04" db="EMBL/GenBank/DDBJ databases">
        <title>Evolution of Biomass-Degrading Anaerobic Consortia Revealed by Metagenomics.</title>
        <authorList>
            <person name="Peng X."/>
        </authorList>
    </citation>
    <scope>NUCLEOTIDE SEQUENCE</scope>
    <source>
        <strain evidence="3">SIG240</strain>
    </source>
</reference>
<protein>
    <submittedName>
        <fullName evidence="3">Transposase</fullName>
    </submittedName>
</protein>
<feature type="region of interest" description="Disordered" evidence="1">
    <location>
        <begin position="1"/>
        <end position="40"/>
    </location>
</feature>
<sequence length="100" mass="11634">MDAPRQRNKRDENAAIKAGNIPEEWQQEKQKNKLRQKDTDARWTKKGNELHYGYKNHVKADAESKLITGYTVTSANIHDSQVLAQLMDDEDYVFLPDNFL</sequence>
<comment type="caution">
    <text evidence="3">The sequence shown here is derived from an EMBL/GenBank/DDBJ whole genome shotgun (WGS) entry which is preliminary data.</text>
</comment>
<dbReference type="GO" id="GO:0006313">
    <property type="term" value="P:DNA transposition"/>
    <property type="evidence" value="ECO:0007669"/>
    <property type="project" value="InterPro"/>
</dbReference>
<gene>
    <name evidence="3" type="ORF">E7201_09920</name>
</gene>
<evidence type="ECO:0000313" key="3">
    <source>
        <dbReference type="EMBL" id="MBE6093462.1"/>
    </source>
</evidence>
<dbReference type="GO" id="GO:0003677">
    <property type="term" value="F:DNA binding"/>
    <property type="evidence" value="ECO:0007669"/>
    <property type="project" value="InterPro"/>
</dbReference>
<dbReference type="GO" id="GO:0004803">
    <property type="term" value="F:transposase activity"/>
    <property type="evidence" value="ECO:0007669"/>
    <property type="project" value="InterPro"/>
</dbReference>